<dbReference type="Proteomes" id="UP001165289">
    <property type="component" value="Unassembled WGS sequence"/>
</dbReference>
<dbReference type="AlphaFoldDB" id="A0AAV7K089"/>
<evidence type="ECO:0000313" key="3">
    <source>
        <dbReference type="EMBL" id="KAI6654591.1"/>
    </source>
</evidence>
<evidence type="ECO:0000313" key="4">
    <source>
        <dbReference type="Proteomes" id="UP001165289"/>
    </source>
</evidence>
<dbReference type="Gene3D" id="3.40.30.10">
    <property type="entry name" value="Glutaredoxin"/>
    <property type="match status" value="1"/>
</dbReference>
<dbReference type="InterPro" id="IPR006993">
    <property type="entry name" value="Glut_rich_SH3-bd"/>
</dbReference>
<dbReference type="GO" id="GO:0005737">
    <property type="term" value="C:cytoplasm"/>
    <property type="evidence" value="ECO:0007669"/>
    <property type="project" value="TreeGrafter"/>
</dbReference>
<keyword evidence="4" id="KW-1185">Reference proteome</keyword>
<dbReference type="InterPro" id="IPR036249">
    <property type="entry name" value="Thioredoxin-like_sf"/>
</dbReference>
<evidence type="ECO:0000256" key="1">
    <source>
        <dbReference type="ARBA" id="ARBA00007764"/>
    </source>
</evidence>
<evidence type="ECO:0000256" key="2">
    <source>
        <dbReference type="PIRNR" id="PIRNR008142"/>
    </source>
</evidence>
<gene>
    <name evidence="3" type="ORF">LOD99_987</name>
</gene>
<dbReference type="PIRSF" id="PIRSF008142">
    <property type="entry name" value="SH3-bind_E-rich_L"/>
    <property type="match status" value="1"/>
</dbReference>
<reference evidence="3 4" key="1">
    <citation type="journal article" date="2023" name="BMC Biol.">
        <title>The compact genome of the sponge Oopsacas minuta (Hexactinellida) is lacking key metazoan core genes.</title>
        <authorList>
            <person name="Santini S."/>
            <person name="Schenkelaars Q."/>
            <person name="Jourda C."/>
            <person name="Duchesne M."/>
            <person name="Belahbib H."/>
            <person name="Rocher C."/>
            <person name="Selva M."/>
            <person name="Riesgo A."/>
            <person name="Vervoort M."/>
            <person name="Leys S.P."/>
            <person name="Kodjabachian L."/>
            <person name="Le Bivic A."/>
            <person name="Borchiellini C."/>
            <person name="Claverie J.M."/>
            <person name="Renard E."/>
        </authorList>
    </citation>
    <scope>NUCLEOTIDE SEQUENCE [LARGE SCALE GENOMIC DNA]</scope>
    <source>
        <strain evidence="3">SPO-2</strain>
    </source>
</reference>
<dbReference type="SUPFAM" id="SSF52833">
    <property type="entry name" value="Thioredoxin-like"/>
    <property type="match status" value="1"/>
</dbReference>
<organism evidence="3 4">
    <name type="scientific">Oopsacas minuta</name>
    <dbReference type="NCBI Taxonomy" id="111878"/>
    <lineage>
        <taxon>Eukaryota</taxon>
        <taxon>Metazoa</taxon>
        <taxon>Porifera</taxon>
        <taxon>Hexactinellida</taxon>
        <taxon>Hexasterophora</taxon>
        <taxon>Lyssacinosida</taxon>
        <taxon>Leucopsacidae</taxon>
        <taxon>Oopsacas</taxon>
    </lineage>
</organism>
<proteinExistence type="inferred from homology"/>
<comment type="similarity">
    <text evidence="1 2">Belongs to the SH3BGR family.</text>
</comment>
<dbReference type="InterPro" id="IPR051033">
    <property type="entry name" value="SH3BGR"/>
</dbReference>
<name>A0AAV7K089_9METZ</name>
<dbReference type="PANTHER" id="PTHR12232:SF15">
    <property type="entry name" value="SH3 DOMAIN-BINDING GLUTAMIC ACID-RICH PROTEIN HOMOLOG"/>
    <property type="match status" value="1"/>
</dbReference>
<accession>A0AAV7K089</accession>
<comment type="caution">
    <text evidence="3">The sequence shown here is derived from an EMBL/GenBank/DDBJ whole genome shotgun (WGS) entry which is preliminary data.</text>
</comment>
<sequence length="96" mass="10895">MAEVAKIDYYYSSVSSNLEIKKQQDRIQNVLDSKKIAYNKIDIAASEDSKAKMRKIVGDEKALAPQLANGDQYCGNFEKFEEAIEGEELEVFLKLK</sequence>
<protein>
    <recommendedName>
        <fullName evidence="2">SH3 domain-binding glutamic acid-rich-like protein</fullName>
    </recommendedName>
</protein>
<dbReference type="EMBL" id="JAKMXF010000222">
    <property type="protein sequence ID" value="KAI6654591.1"/>
    <property type="molecule type" value="Genomic_DNA"/>
</dbReference>
<dbReference type="PANTHER" id="PTHR12232">
    <property type="entry name" value="SH3 DOMAIN-BINDING GLUTAMIC ACID-RICH-LIKE PROTEIN"/>
    <property type="match status" value="1"/>
</dbReference>
<dbReference type="Pfam" id="PF04908">
    <property type="entry name" value="SH3BGR"/>
    <property type="match status" value="1"/>
</dbReference>